<gene>
    <name evidence="3" type="ORF">N7U68_09965</name>
</gene>
<accession>A0ABY6DFP7</accession>
<feature type="signal peptide" evidence="1">
    <location>
        <begin position="1"/>
        <end position="24"/>
    </location>
</feature>
<reference evidence="3" key="1">
    <citation type="submission" date="2022-10" db="EMBL/GenBank/DDBJ databases">
        <title>Roseovarius pelagicus sp. nov., isolated from Arctic seawater.</title>
        <authorList>
            <person name="Hong Y.W."/>
            <person name="Hwang C.Y."/>
        </authorList>
    </citation>
    <scope>NUCLEOTIDE SEQUENCE</scope>
    <source>
        <strain evidence="3">HL-MP18</strain>
    </source>
</reference>
<name>A0ABY6DFP7_9RHOB</name>
<evidence type="ECO:0000256" key="1">
    <source>
        <dbReference type="SAM" id="SignalP"/>
    </source>
</evidence>
<evidence type="ECO:0000313" key="4">
    <source>
        <dbReference type="Proteomes" id="UP001064087"/>
    </source>
</evidence>
<protein>
    <submittedName>
        <fullName evidence="3">PRC-barrel domain-containing protein</fullName>
    </submittedName>
</protein>
<dbReference type="RefSeq" id="WP_165195918.1">
    <property type="nucleotide sequence ID" value="NZ_CP106738.1"/>
</dbReference>
<dbReference type="EMBL" id="CP106738">
    <property type="protein sequence ID" value="UXX84938.1"/>
    <property type="molecule type" value="Genomic_DNA"/>
</dbReference>
<keyword evidence="4" id="KW-1185">Reference proteome</keyword>
<proteinExistence type="predicted"/>
<dbReference type="Proteomes" id="UP001064087">
    <property type="component" value="Chromosome"/>
</dbReference>
<dbReference type="InterPro" id="IPR011033">
    <property type="entry name" value="PRC_barrel-like_sf"/>
</dbReference>
<organism evidence="3 4">
    <name type="scientific">Roseovarius pelagicus</name>
    <dbReference type="NCBI Taxonomy" id="2980108"/>
    <lineage>
        <taxon>Bacteria</taxon>
        <taxon>Pseudomonadati</taxon>
        <taxon>Pseudomonadota</taxon>
        <taxon>Alphaproteobacteria</taxon>
        <taxon>Rhodobacterales</taxon>
        <taxon>Roseobacteraceae</taxon>
        <taxon>Roseovarius</taxon>
    </lineage>
</organism>
<sequence length="147" mass="15807">MKNVITTLAASTLALSTFATVAPAQDASAKLMALQGDLIRTRDITGGSVFSTNAADDKWTNMSVDTAVGPDWNKIGQIEDIILTPEGQMVGIVAEIGGFLDIGDKHVVIATDDVKLVPTQDNTYAYVTRLSEDQLKTMKDVDEGFWN</sequence>
<feature type="chain" id="PRO_5045661645" evidence="1">
    <location>
        <begin position="25"/>
        <end position="147"/>
    </location>
</feature>
<dbReference type="SUPFAM" id="SSF50346">
    <property type="entry name" value="PRC-barrel domain"/>
    <property type="match status" value="1"/>
</dbReference>
<dbReference type="Pfam" id="PF05239">
    <property type="entry name" value="PRC"/>
    <property type="match status" value="1"/>
</dbReference>
<dbReference type="Gene3D" id="2.30.30.240">
    <property type="entry name" value="PRC-barrel domain"/>
    <property type="match status" value="1"/>
</dbReference>
<keyword evidence="1" id="KW-0732">Signal</keyword>
<evidence type="ECO:0000313" key="3">
    <source>
        <dbReference type="EMBL" id="UXX84938.1"/>
    </source>
</evidence>
<dbReference type="InterPro" id="IPR027275">
    <property type="entry name" value="PRC-brl_dom"/>
</dbReference>
<evidence type="ECO:0000259" key="2">
    <source>
        <dbReference type="Pfam" id="PF05239"/>
    </source>
</evidence>
<feature type="domain" description="PRC-barrel" evidence="2">
    <location>
        <begin position="73"/>
        <end position="116"/>
    </location>
</feature>